<organism evidence="2 3">
    <name type="scientific">Gibberella nygamai</name>
    <name type="common">Bean root rot disease fungus</name>
    <name type="synonym">Fusarium nygamai</name>
    <dbReference type="NCBI Taxonomy" id="42673"/>
    <lineage>
        <taxon>Eukaryota</taxon>
        <taxon>Fungi</taxon>
        <taxon>Dikarya</taxon>
        <taxon>Ascomycota</taxon>
        <taxon>Pezizomycotina</taxon>
        <taxon>Sordariomycetes</taxon>
        <taxon>Hypocreomycetidae</taxon>
        <taxon>Hypocreales</taxon>
        <taxon>Nectriaceae</taxon>
        <taxon>Fusarium</taxon>
        <taxon>Fusarium fujikuroi species complex</taxon>
    </lineage>
</organism>
<feature type="region of interest" description="Disordered" evidence="1">
    <location>
        <begin position="15"/>
        <end position="67"/>
    </location>
</feature>
<evidence type="ECO:0000313" key="2">
    <source>
        <dbReference type="EMBL" id="PNP78600.1"/>
    </source>
</evidence>
<reference evidence="2 3" key="1">
    <citation type="submission" date="2017-06" db="EMBL/GenBank/DDBJ databases">
        <title>Genome of Fusarium nygamai isolate CS10214.</title>
        <authorList>
            <person name="Gardiner D.M."/>
            <person name="Obanor F."/>
            <person name="Kazan K."/>
        </authorList>
    </citation>
    <scope>NUCLEOTIDE SEQUENCE [LARGE SCALE GENOMIC DNA]</scope>
    <source>
        <strain evidence="2 3">CS10214</strain>
    </source>
</reference>
<dbReference type="Proteomes" id="UP000236664">
    <property type="component" value="Unassembled WGS sequence"/>
</dbReference>
<sequence>MRIDAVRAWIDSVDPSNQFTDSHKQIPSAKTAKRRRLSANSMQSPSKRKRREQPEAEAPFDPDKTPQLSSTYLAKSIFDYLLPSFDVTGSTIDSFPRTLAARLHLPKSISLTS</sequence>
<name>A0A2K0W8I3_GIBNY</name>
<dbReference type="OrthoDB" id="5244165at2759"/>
<evidence type="ECO:0000313" key="3">
    <source>
        <dbReference type="Proteomes" id="UP000236664"/>
    </source>
</evidence>
<gene>
    <name evidence="2" type="ORF">FNYG_08079</name>
</gene>
<accession>A0A2K0W8I3</accession>
<comment type="caution">
    <text evidence="2">The sequence shown here is derived from an EMBL/GenBank/DDBJ whole genome shotgun (WGS) entry which is preliminary data.</text>
</comment>
<proteinExistence type="predicted"/>
<evidence type="ECO:0000256" key="1">
    <source>
        <dbReference type="SAM" id="MobiDB-lite"/>
    </source>
</evidence>
<protein>
    <submittedName>
        <fullName evidence="2">Uncharacterized protein</fullName>
    </submittedName>
</protein>
<dbReference type="AlphaFoldDB" id="A0A2K0W8I3"/>
<keyword evidence="3" id="KW-1185">Reference proteome</keyword>
<dbReference type="EMBL" id="MTQA01000101">
    <property type="protein sequence ID" value="PNP78600.1"/>
    <property type="molecule type" value="Genomic_DNA"/>
</dbReference>